<dbReference type="InterPro" id="IPR032823">
    <property type="entry name" value="BCA_ABC_TP_C"/>
</dbReference>
<evidence type="ECO:0000256" key="2">
    <source>
        <dbReference type="ARBA" id="ARBA00022475"/>
    </source>
</evidence>
<dbReference type="GO" id="GO:0015192">
    <property type="term" value="F:L-phenylalanine transmembrane transporter activity"/>
    <property type="evidence" value="ECO:0007669"/>
    <property type="project" value="TreeGrafter"/>
</dbReference>
<dbReference type="PROSITE" id="PS50893">
    <property type="entry name" value="ABC_TRANSPORTER_2"/>
    <property type="match status" value="1"/>
</dbReference>
<organism evidence="6 7">
    <name type="scientific">Undibacterium terreum</name>
    <dbReference type="NCBI Taxonomy" id="1224302"/>
    <lineage>
        <taxon>Bacteria</taxon>
        <taxon>Pseudomonadati</taxon>
        <taxon>Pseudomonadota</taxon>
        <taxon>Betaproteobacteria</taxon>
        <taxon>Burkholderiales</taxon>
        <taxon>Oxalobacteraceae</taxon>
        <taxon>Undibacterium</taxon>
    </lineage>
</organism>
<evidence type="ECO:0000256" key="4">
    <source>
        <dbReference type="ARBA" id="ARBA00022840"/>
    </source>
</evidence>
<evidence type="ECO:0000256" key="1">
    <source>
        <dbReference type="ARBA" id="ARBA00022448"/>
    </source>
</evidence>
<dbReference type="GO" id="GO:0005524">
    <property type="term" value="F:ATP binding"/>
    <property type="evidence" value="ECO:0007669"/>
    <property type="project" value="UniProtKB-KW"/>
</dbReference>
<dbReference type="GO" id="GO:0015808">
    <property type="term" value="P:L-alanine transport"/>
    <property type="evidence" value="ECO:0007669"/>
    <property type="project" value="TreeGrafter"/>
</dbReference>
<dbReference type="GO" id="GO:0005304">
    <property type="term" value="F:L-valine transmembrane transporter activity"/>
    <property type="evidence" value="ECO:0007669"/>
    <property type="project" value="TreeGrafter"/>
</dbReference>
<keyword evidence="2" id="KW-0472">Membrane</keyword>
<proteinExistence type="predicted"/>
<evidence type="ECO:0000259" key="5">
    <source>
        <dbReference type="PROSITE" id="PS50893"/>
    </source>
</evidence>
<dbReference type="GO" id="GO:0042941">
    <property type="term" value="P:D-alanine transmembrane transport"/>
    <property type="evidence" value="ECO:0007669"/>
    <property type="project" value="TreeGrafter"/>
</dbReference>
<evidence type="ECO:0000313" key="7">
    <source>
        <dbReference type="Proteomes" id="UP000637423"/>
    </source>
</evidence>
<dbReference type="Pfam" id="PF00005">
    <property type="entry name" value="ABC_tran"/>
    <property type="match status" value="1"/>
</dbReference>
<dbReference type="InterPro" id="IPR017871">
    <property type="entry name" value="ABC_transporter-like_CS"/>
</dbReference>
<dbReference type="GO" id="GO:0005886">
    <property type="term" value="C:plasma membrane"/>
    <property type="evidence" value="ECO:0007669"/>
    <property type="project" value="TreeGrafter"/>
</dbReference>
<dbReference type="GO" id="GO:0015188">
    <property type="term" value="F:L-isoleucine transmembrane transporter activity"/>
    <property type="evidence" value="ECO:0007669"/>
    <property type="project" value="TreeGrafter"/>
</dbReference>
<dbReference type="GO" id="GO:1903805">
    <property type="term" value="P:L-valine import across plasma membrane"/>
    <property type="evidence" value="ECO:0007669"/>
    <property type="project" value="TreeGrafter"/>
</dbReference>
<dbReference type="SUPFAM" id="SSF52540">
    <property type="entry name" value="P-loop containing nucleoside triphosphate hydrolases"/>
    <property type="match status" value="1"/>
</dbReference>
<evidence type="ECO:0000313" key="6">
    <source>
        <dbReference type="EMBL" id="GGC73172.1"/>
    </source>
</evidence>
<dbReference type="Pfam" id="PF12399">
    <property type="entry name" value="BCA_ABC_TP_C"/>
    <property type="match status" value="1"/>
</dbReference>
<reference evidence="6" key="2">
    <citation type="submission" date="2020-09" db="EMBL/GenBank/DDBJ databases">
        <authorList>
            <person name="Sun Q."/>
            <person name="Zhou Y."/>
        </authorList>
    </citation>
    <scope>NUCLEOTIDE SEQUENCE</scope>
    <source>
        <strain evidence="6">CGMCC 1.10998</strain>
    </source>
</reference>
<dbReference type="InterPro" id="IPR027417">
    <property type="entry name" value="P-loop_NTPase"/>
</dbReference>
<evidence type="ECO:0000256" key="3">
    <source>
        <dbReference type="ARBA" id="ARBA00022741"/>
    </source>
</evidence>
<dbReference type="InterPro" id="IPR051120">
    <property type="entry name" value="ABC_AA/LPS_Transport"/>
</dbReference>
<keyword evidence="4 6" id="KW-0067">ATP-binding</keyword>
<dbReference type="PROSITE" id="PS00211">
    <property type="entry name" value="ABC_TRANSPORTER_1"/>
    <property type="match status" value="1"/>
</dbReference>
<dbReference type="RefSeq" id="WP_188565956.1">
    <property type="nucleotide sequence ID" value="NZ_BMED01000002.1"/>
</dbReference>
<dbReference type="SMART" id="SM00382">
    <property type="entry name" value="AAA"/>
    <property type="match status" value="1"/>
</dbReference>
<feature type="domain" description="ABC transporter" evidence="5">
    <location>
        <begin position="7"/>
        <end position="254"/>
    </location>
</feature>
<name>A0A916UI26_9BURK</name>
<dbReference type="EMBL" id="BMED01000002">
    <property type="protein sequence ID" value="GGC73172.1"/>
    <property type="molecule type" value="Genomic_DNA"/>
</dbReference>
<keyword evidence="1" id="KW-0813">Transport</keyword>
<dbReference type="AlphaFoldDB" id="A0A916UI26"/>
<dbReference type="CDD" id="cd03219">
    <property type="entry name" value="ABC_Mj1267_LivG_branched"/>
    <property type="match status" value="1"/>
</dbReference>
<keyword evidence="7" id="KW-1185">Reference proteome</keyword>
<dbReference type="PANTHER" id="PTHR45772">
    <property type="entry name" value="CONSERVED COMPONENT OF ABC TRANSPORTER FOR NATURAL AMINO ACIDS-RELATED"/>
    <property type="match status" value="1"/>
</dbReference>
<comment type="caution">
    <text evidence="6">The sequence shown here is derived from an EMBL/GenBank/DDBJ whole genome shotgun (WGS) entry which is preliminary data.</text>
</comment>
<dbReference type="InterPro" id="IPR003439">
    <property type="entry name" value="ABC_transporter-like_ATP-bd"/>
</dbReference>
<dbReference type="PANTHER" id="PTHR45772:SF7">
    <property type="entry name" value="AMINO ACID ABC TRANSPORTER ATP-BINDING PROTEIN"/>
    <property type="match status" value="1"/>
</dbReference>
<accession>A0A916UI26</accession>
<dbReference type="GO" id="GO:1903806">
    <property type="term" value="P:L-isoleucine import across plasma membrane"/>
    <property type="evidence" value="ECO:0007669"/>
    <property type="project" value="TreeGrafter"/>
</dbReference>
<gene>
    <name evidence="6" type="ORF">GCM10011396_20370</name>
</gene>
<keyword evidence="2" id="KW-1003">Cell membrane</keyword>
<dbReference type="Proteomes" id="UP000637423">
    <property type="component" value="Unassembled WGS sequence"/>
</dbReference>
<dbReference type="GO" id="GO:0016887">
    <property type="term" value="F:ATP hydrolysis activity"/>
    <property type="evidence" value="ECO:0007669"/>
    <property type="project" value="InterPro"/>
</dbReference>
<dbReference type="FunFam" id="3.40.50.300:FF:000421">
    <property type="entry name" value="Branched-chain amino acid ABC transporter ATP-binding protein"/>
    <property type="match status" value="1"/>
</dbReference>
<dbReference type="InterPro" id="IPR003593">
    <property type="entry name" value="AAA+_ATPase"/>
</dbReference>
<dbReference type="Gene3D" id="3.40.50.300">
    <property type="entry name" value="P-loop containing nucleotide triphosphate hydrolases"/>
    <property type="match status" value="1"/>
</dbReference>
<protein>
    <submittedName>
        <fullName evidence="6">ABC transporter ATP-binding protein</fullName>
    </submittedName>
</protein>
<reference evidence="6" key="1">
    <citation type="journal article" date="2014" name="Int. J. Syst. Evol. Microbiol.">
        <title>Complete genome sequence of Corynebacterium casei LMG S-19264T (=DSM 44701T), isolated from a smear-ripened cheese.</title>
        <authorList>
            <consortium name="US DOE Joint Genome Institute (JGI-PGF)"/>
            <person name="Walter F."/>
            <person name="Albersmeier A."/>
            <person name="Kalinowski J."/>
            <person name="Ruckert C."/>
        </authorList>
    </citation>
    <scope>NUCLEOTIDE SEQUENCE</scope>
    <source>
        <strain evidence="6">CGMCC 1.10998</strain>
    </source>
</reference>
<keyword evidence="3" id="KW-0547">Nucleotide-binding</keyword>
<sequence>MTDKTILKIEGANKRFGGLQALSNVGIEIKQGQIYGLIGPNGAGKTTFFNVITGLYQPDTGTFELDGKPYSPSAPHEVAKAGIARTFQNIRLFGEMTALENVMVGRHIRTHQGVFGAVFRSPAARKEEAEIRQRAHELLDFVGIGKFAERTSKFLSYGDQRRLEIARALATDPKLLALDEPAAGMNATEKLALRELLVKIKAEGKTILLIEHDVKLMMGLCDRITVLDYGKPIAEGLPADIQKNPAVIEAYLGGSH</sequence>